<dbReference type="GO" id="GO:0042910">
    <property type="term" value="F:xenobiotic transmembrane transporter activity"/>
    <property type="evidence" value="ECO:0007669"/>
    <property type="project" value="InterPro"/>
</dbReference>
<feature type="transmembrane region" description="Helical" evidence="10">
    <location>
        <begin position="12"/>
        <end position="35"/>
    </location>
</feature>
<evidence type="ECO:0000256" key="8">
    <source>
        <dbReference type="ARBA" id="ARBA00023136"/>
    </source>
</evidence>
<dbReference type="InterPro" id="IPR002528">
    <property type="entry name" value="MATE_fam"/>
</dbReference>
<evidence type="ECO:0000313" key="12">
    <source>
        <dbReference type="Proteomes" id="UP000005631"/>
    </source>
</evidence>
<feature type="transmembrane region" description="Helical" evidence="10">
    <location>
        <begin position="239"/>
        <end position="262"/>
    </location>
</feature>
<dbReference type="eggNOG" id="COG0534">
    <property type="taxonomic scope" value="Bacteria"/>
</dbReference>
<feature type="transmembrane region" description="Helical" evidence="10">
    <location>
        <begin position="384"/>
        <end position="403"/>
    </location>
</feature>
<evidence type="ECO:0000256" key="10">
    <source>
        <dbReference type="SAM" id="Phobius"/>
    </source>
</evidence>
<dbReference type="InterPro" id="IPR048279">
    <property type="entry name" value="MdtK-like"/>
</dbReference>
<accession>G8R2I0</accession>
<feature type="transmembrane region" description="Helical" evidence="10">
    <location>
        <begin position="316"/>
        <end position="334"/>
    </location>
</feature>
<dbReference type="GO" id="GO:0005886">
    <property type="term" value="C:plasma membrane"/>
    <property type="evidence" value="ECO:0007669"/>
    <property type="project" value="UniProtKB-SubCell"/>
</dbReference>
<keyword evidence="2" id="KW-0813">Transport</keyword>
<reference evidence="11 12" key="1">
    <citation type="journal article" date="2012" name="Stand. Genomic Sci.">
        <title>Genome sequence of the orange-pigmented seawater bacterium Owenweeksia hongkongensis type strain (UST20020801(T)).</title>
        <authorList>
            <person name="Riedel T."/>
            <person name="Held B."/>
            <person name="Nolan M."/>
            <person name="Lucas S."/>
            <person name="Lapidus A."/>
            <person name="Tice H."/>
            <person name="Del Rio T.G."/>
            <person name="Cheng J.F."/>
            <person name="Han C."/>
            <person name="Tapia R."/>
            <person name="Goodwin L.A."/>
            <person name="Pitluck S."/>
            <person name="Liolios K."/>
            <person name="Mavromatis K."/>
            <person name="Pagani I."/>
            <person name="Ivanova N."/>
            <person name="Mikhailova N."/>
            <person name="Pati A."/>
            <person name="Chen A."/>
            <person name="Palaniappan K."/>
            <person name="Rohde M."/>
            <person name="Tindall B.J."/>
            <person name="Detter J.C."/>
            <person name="Goker M."/>
            <person name="Woyke T."/>
            <person name="Bristow J."/>
            <person name="Eisen J.A."/>
            <person name="Markowitz V."/>
            <person name="Hugenholtz P."/>
            <person name="Klenk H.P."/>
            <person name="Kyrpides N.C."/>
        </authorList>
    </citation>
    <scope>NUCLEOTIDE SEQUENCE</scope>
    <source>
        <strain evidence="12">DSM 17368 / JCM 12287 / NRRL B-23963</strain>
    </source>
</reference>
<organism evidence="11 12">
    <name type="scientific">Owenweeksia hongkongensis (strain DSM 17368 / CIP 108786 / JCM 12287 / NRRL B-23963 / UST20020801)</name>
    <dbReference type="NCBI Taxonomy" id="926562"/>
    <lineage>
        <taxon>Bacteria</taxon>
        <taxon>Pseudomonadati</taxon>
        <taxon>Bacteroidota</taxon>
        <taxon>Flavobacteriia</taxon>
        <taxon>Flavobacteriales</taxon>
        <taxon>Owenweeksiaceae</taxon>
        <taxon>Owenweeksia</taxon>
    </lineage>
</organism>
<dbReference type="PANTHER" id="PTHR43298">
    <property type="entry name" value="MULTIDRUG RESISTANCE PROTEIN NORM-RELATED"/>
    <property type="match status" value="1"/>
</dbReference>
<feature type="transmembrane region" description="Helical" evidence="10">
    <location>
        <begin position="86"/>
        <end position="108"/>
    </location>
</feature>
<feature type="transmembrane region" description="Helical" evidence="10">
    <location>
        <begin position="346"/>
        <end position="364"/>
    </location>
</feature>
<dbReference type="RefSeq" id="WP_014203339.1">
    <property type="nucleotide sequence ID" value="NC_016599.1"/>
</dbReference>
<dbReference type="PIRSF" id="PIRSF006603">
    <property type="entry name" value="DinF"/>
    <property type="match status" value="1"/>
</dbReference>
<name>G8R2I0_OWEHD</name>
<protein>
    <recommendedName>
        <fullName evidence="9">Multidrug-efflux transporter</fullName>
    </recommendedName>
</protein>
<evidence type="ECO:0000256" key="4">
    <source>
        <dbReference type="ARBA" id="ARBA00022475"/>
    </source>
</evidence>
<dbReference type="NCBIfam" id="TIGR00797">
    <property type="entry name" value="matE"/>
    <property type="match status" value="1"/>
</dbReference>
<sequence>MTTKEHISKNFHLAWPVMLGQLGHVMVGLADSIMIGQIGTIPLAAAAFANSIFVIPMVFGMGMAFGLTTPIANADGEGRADKAGSYLRHGLALNMFVALLIFLILLGFSQITHLLGQEPEVVSLSGSYLMIITSSIFPFMLFLTFKQFAEGLSLTRFAMVASILANLLNVLFNYILIYGHWGFPALGLDGAGIATLTSRIIMAAMMYLYVFKGKQFKSYLQHYKHIEWKRKQFRKITQVGVPSGLQYIFEVSAFAIAAVIVGQISAEALAAHQIAISLASLSYMMATGLGAAAAVRVGNQLGKRDYPTLRAAARTTFAMTLVFMAACGLLFFFGRNMFPLFYTDDLYVAGIASQLLIIAVVFQLSDGVQVVALGALRGMSDTKIPTFISFFSYWGMGLLPAYFMGITLDMGPQGVWYGLALGLTVASILLYWRFEHKVKQLIHE</sequence>
<keyword evidence="5 10" id="KW-0812">Transmembrane</keyword>
<keyword evidence="12" id="KW-1185">Reference proteome</keyword>
<keyword evidence="7" id="KW-0406">Ion transport</keyword>
<comment type="subcellular location">
    <subcellularLocation>
        <location evidence="1">Cell membrane</location>
        <topology evidence="1">Multi-pass membrane protein</topology>
    </subcellularLocation>
</comment>
<dbReference type="InterPro" id="IPR050222">
    <property type="entry name" value="MATE_MdtK"/>
</dbReference>
<evidence type="ECO:0000256" key="1">
    <source>
        <dbReference type="ARBA" id="ARBA00004651"/>
    </source>
</evidence>
<feature type="transmembrane region" description="Helical" evidence="10">
    <location>
        <begin position="191"/>
        <end position="211"/>
    </location>
</feature>
<keyword evidence="3" id="KW-0050">Antiport</keyword>
<dbReference type="STRING" id="926562.Oweho_3037"/>
<feature type="transmembrane region" description="Helical" evidence="10">
    <location>
        <begin position="41"/>
        <end position="65"/>
    </location>
</feature>
<evidence type="ECO:0000256" key="3">
    <source>
        <dbReference type="ARBA" id="ARBA00022449"/>
    </source>
</evidence>
<keyword evidence="4" id="KW-1003">Cell membrane</keyword>
<keyword evidence="6 10" id="KW-1133">Transmembrane helix</keyword>
<dbReference type="GO" id="GO:0015297">
    <property type="term" value="F:antiporter activity"/>
    <property type="evidence" value="ECO:0007669"/>
    <property type="project" value="UniProtKB-KW"/>
</dbReference>
<proteinExistence type="predicted"/>
<feature type="transmembrane region" description="Helical" evidence="10">
    <location>
        <begin position="157"/>
        <end position="179"/>
    </location>
</feature>
<dbReference type="KEGG" id="oho:Oweho_3037"/>
<evidence type="ECO:0000256" key="2">
    <source>
        <dbReference type="ARBA" id="ARBA00022448"/>
    </source>
</evidence>
<keyword evidence="8 10" id="KW-0472">Membrane</keyword>
<dbReference type="Proteomes" id="UP000005631">
    <property type="component" value="Chromosome"/>
</dbReference>
<dbReference type="HOGENOM" id="CLU_012893_6_0_10"/>
<dbReference type="PANTHER" id="PTHR43298:SF2">
    <property type="entry name" value="FMN_FAD EXPORTER YEEO-RELATED"/>
    <property type="match status" value="1"/>
</dbReference>
<feature type="transmembrane region" description="Helical" evidence="10">
    <location>
        <begin position="274"/>
        <end position="295"/>
    </location>
</feature>
<evidence type="ECO:0000256" key="6">
    <source>
        <dbReference type="ARBA" id="ARBA00022989"/>
    </source>
</evidence>
<dbReference type="AlphaFoldDB" id="G8R2I0"/>
<dbReference type="EMBL" id="CP003156">
    <property type="protein sequence ID" value="AEV33992.1"/>
    <property type="molecule type" value="Genomic_DNA"/>
</dbReference>
<feature type="transmembrane region" description="Helical" evidence="10">
    <location>
        <begin position="128"/>
        <end position="145"/>
    </location>
</feature>
<dbReference type="CDD" id="cd13131">
    <property type="entry name" value="MATE_NorM_like"/>
    <property type="match status" value="1"/>
</dbReference>
<evidence type="ECO:0000256" key="7">
    <source>
        <dbReference type="ARBA" id="ARBA00023065"/>
    </source>
</evidence>
<evidence type="ECO:0000313" key="11">
    <source>
        <dbReference type="EMBL" id="AEV33992.1"/>
    </source>
</evidence>
<evidence type="ECO:0000256" key="9">
    <source>
        <dbReference type="ARBA" id="ARBA00031636"/>
    </source>
</evidence>
<gene>
    <name evidence="11" type="ordered locus">Oweho_3037</name>
</gene>
<feature type="transmembrane region" description="Helical" evidence="10">
    <location>
        <begin position="415"/>
        <end position="434"/>
    </location>
</feature>
<dbReference type="GO" id="GO:0006811">
    <property type="term" value="P:monoatomic ion transport"/>
    <property type="evidence" value="ECO:0007669"/>
    <property type="project" value="UniProtKB-KW"/>
</dbReference>
<evidence type="ECO:0000256" key="5">
    <source>
        <dbReference type="ARBA" id="ARBA00022692"/>
    </source>
</evidence>
<dbReference type="Pfam" id="PF01554">
    <property type="entry name" value="MatE"/>
    <property type="match status" value="2"/>
</dbReference>